<evidence type="ECO:0000313" key="2">
    <source>
        <dbReference type="Proteomes" id="UP000076623"/>
    </source>
</evidence>
<dbReference type="EMBL" id="CP015378">
    <property type="protein sequence ID" value="ANC79149.1"/>
    <property type="molecule type" value="Genomic_DNA"/>
</dbReference>
<keyword evidence="2" id="KW-1185">Reference proteome</keyword>
<evidence type="ECO:0000313" key="1">
    <source>
        <dbReference type="EMBL" id="ANC79149.1"/>
    </source>
</evidence>
<dbReference type="Proteomes" id="UP000076623">
    <property type="component" value="Chromosome"/>
</dbReference>
<protein>
    <recommendedName>
        <fullName evidence="3">DUF1257 domain-containing protein</fullName>
    </recommendedName>
</protein>
<gene>
    <name evidence="1" type="ORF">ABE65_021005</name>
</gene>
<reference evidence="1 2" key="1">
    <citation type="submission" date="2016-04" db="EMBL/GenBank/DDBJ databases">
        <title>Complete genome sequence of Fictibacillus phosphorivorans G25-29, a strain toxic to nematodes.</title>
        <authorList>
            <person name="Zheng Z."/>
        </authorList>
    </citation>
    <scope>NUCLEOTIDE SEQUENCE [LARGE SCALE GENOMIC DNA]</scope>
    <source>
        <strain evidence="1 2">G25-29</strain>
    </source>
</reference>
<dbReference type="STRING" id="1221500.ABE65_021005"/>
<evidence type="ECO:0008006" key="3">
    <source>
        <dbReference type="Google" id="ProtNLM"/>
    </source>
</evidence>
<dbReference type="AlphaFoldDB" id="A0A168WCN2"/>
<proteinExistence type="predicted"/>
<dbReference type="KEGG" id="fpn:ABE65_021005"/>
<organism evidence="1 2">
    <name type="scientific">Fictibacillus phosphorivorans</name>
    <dbReference type="NCBI Taxonomy" id="1221500"/>
    <lineage>
        <taxon>Bacteria</taxon>
        <taxon>Bacillati</taxon>
        <taxon>Bacillota</taxon>
        <taxon>Bacilli</taxon>
        <taxon>Bacillales</taxon>
        <taxon>Fictibacillaceae</taxon>
        <taxon>Fictibacillus</taxon>
    </lineage>
</organism>
<name>A0A168WCN2_9BACL</name>
<accession>A0A168WCN2</accession>
<dbReference type="RefSeq" id="WP_066399427.1">
    <property type="nucleotide sequence ID" value="NZ_CP015378.1"/>
</dbReference>
<sequence>MSIELVLIPVGIAVAQSVGSMIEKHKFKEKTYTIKTVMKRHHLLQRAIEQYGCKVNELTLQNYETEIGDIKIYFQQDEQGIFEAVFDESVDANDAIEFIENLHTEYKYLIQQETYKALLIKAKDKGLILESEEIQKDRSILLTFNVANVGGER</sequence>